<evidence type="ECO:0000313" key="3">
    <source>
        <dbReference type="Proteomes" id="UP000268007"/>
    </source>
</evidence>
<dbReference type="EMBL" id="RBKU01000001">
    <property type="protein sequence ID" value="RKR80912.1"/>
    <property type="molecule type" value="Genomic_DNA"/>
</dbReference>
<sequence>MDTEAKKKLIIPVLVFLGVLAINTNTIINAVKAHDTTRTVIASGSTVIVLMLLIVVIRRAVNGAGSKPPEA</sequence>
<gene>
    <name evidence="2" type="ORF">BDD43_1049</name>
</gene>
<accession>A0A495IWE4</accession>
<feature type="transmembrane region" description="Helical" evidence="1">
    <location>
        <begin position="40"/>
        <end position="57"/>
    </location>
</feature>
<keyword evidence="1" id="KW-0472">Membrane</keyword>
<dbReference type="AlphaFoldDB" id="A0A495IWE4"/>
<dbReference type="OrthoDB" id="798043at2"/>
<organism evidence="2 3">
    <name type="scientific">Mucilaginibacter gracilis</name>
    <dbReference type="NCBI Taxonomy" id="423350"/>
    <lineage>
        <taxon>Bacteria</taxon>
        <taxon>Pseudomonadati</taxon>
        <taxon>Bacteroidota</taxon>
        <taxon>Sphingobacteriia</taxon>
        <taxon>Sphingobacteriales</taxon>
        <taxon>Sphingobacteriaceae</taxon>
        <taxon>Mucilaginibacter</taxon>
    </lineage>
</organism>
<dbReference type="RefSeq" id="WP_121196730.1">
    <property type="nucleotide sequence ID" value="NZ_RBKU01000001.1"/>
</dbReference>
<evidence type="ECO:0000256" key="1">
    <source>
        <dbReference type="SAM" id="Phobius"/>
    </source>
</evidence>
<evidence type="ECO:0000313" key="2">
    <source>
        <dbReference type="EMBL" id="RKR80912.1"/>
    </source>
</evidence>
<keyword evidence="3" id="KW-1185">Reference proteome</keyword>
<proteinExistence type="predicted"/>
<keyword evidence="1" id="KW-1133">Transmembrane helix</keyword>
<feature type="transmembrane region" description="Helical" evidence="1">
    <location>
        <begin position="9"/>
        <end position="28"/>
    </location>
</feature>
<dbReference type="Proteomes" id="UP000268007">
    <property type="component" value="Unassembled WGS sequence"/>
</dbReference>
<keyword evidence="1" id="KW-0812">Transmembrane</keyword>
<comment type="caution">
    <text evidence="2">The sequence shown here is derived from an EMBL/GenBank/DDBJ whole genome shotgun (WGS) entry which is preliminary data.</text>
</comment>
<reference evidence="2 3" key="1">
    <citation type="submission" date="2018-10" db="EMBL/GenBank/DDBJ databases">
        <title>Genomic Encyclopedia of Archaeal and Bacterial Type Strains, Phase II (KMG-II): from individual species to whole genera.</title>
        <authorList>
            <person name="Goeker M."/>
        </authorList>
    </citation>
    <scope>NUCLEOTIDE SEQUENCE [LARGE SCALE GENOMIC DNA]</scope>
    <source>
        <strain evidence="2 3">DSM 18602</strain>
    </source>
</reference>
<name>A0A495IWE4_9SPHI</name>
<protein>
    <submittedName>
        <fullName evidence="2">Uncharacterized protein</fullName>
    </submittedName>
</protein>